<accession>A0ACC2MF69</accession>
<evidence type="ECO:0000313" key="1">
    <source>
        <dbReference type="EMBL" id="KAJ8644243.1"/>
    </source>
</evidence>
<dbReference type="EMBL" id="CM056810">
    <property type="protein sequence ID" value="KAJ8644243.1"/>
    <property type="molecule type" value="Genomic_DNA"/>
</dbReference>
<name>A0ACC2MF69_PERAE</name>
<dbReference type="Proteomes" id="UP001234297">
    <property type="component" value="Chromosome 2"/>
</dbReference>
<proteinExistence type="predicted"/>
<gene>
    <name evidence="1" type="ORF">MRB53_005991</name>
</gene>
<sequence length="71" mass="8232">MGPRELTTYENFKILKVLALLFADRFKLLNRQAYPAKISQSCPSSIDFIKANRRELGNPARLSRIADLFFR</sequence>
<protein>
    <submittedName>
        <fullName evidence="1">Uncharacterized protein</fullName>
    </submittedName>
</protein>
<reference evidence="1 2" key="1">
    <citation type="journal article" date="2022" name="Hortic Res">
        <title>A haplotype resolved chromosomal level avocado genome allows analysis of novel avocado genes.</title>
        <authorList>
            <person name="Nath O."/>
            <person name="Fletcher S.J."/>
            <person name="Hayward A."/>
            <person name="Shaw L.M."/>
            <person name="Masouleh A.K."/>
            <person name="Furtado A."/>
            <person name="Henry R.J."/>
            <person name="Mitter N."/>
        </authorList>
    </citation>
    <scope>NUCLEOTIDE SEQUENCE [LARGE SCALE GENOMIC DNA]</scope>
    <source>
        <strain evidence="2">cv. Hass</strain>
    </source>
</reference>
<evidence type="ECO:0000313" key="2">
    <source>
        <dbReference type="Proteomes" id="UP001234297"/>
    </source>
</evidence>
<keyword evidence="2" id="KW-1185">Reference proteome</keyword>
<comment type="caution">
    <text evidence="1">The sequence shown here is derived from an EMBL/GenBank/DDBJ whole genome shotgun (WGS) entry which is preliminary data.</text>
</comment>
<organism evidence="1 2">
    <name type="scientific">Persea americana</name>
    <name type="common">Avocado</name>
    <dbReference type="NCBI Taxonomy" id="3435"/>
    <lineage>
        <taxon>Eukaryota</taxon>
        <taxon>Viridiplantae</taxon>
        <taxon>Streptophyta</taxon>
        <taxon>Embryophyta</taxon>
        <taxon>Tracheophyta</taxon>
        <taxon>Spermatophyta</taxon>
        <taxon>Magnoliopsida</taxon>
        <taxon>Magnoliidae</taxon>
        <taxon>Laurales</taxon>
        <taxon>Lauraceae</taxon>
        <taxon>Persea</taxon>
    </lineage>
</organism>